<evidence type="ECO:0000259" key="9">
    <source>
        <dbReference type="PROSITE" id="PS50198"/>
    </source>
</evidence>
<dbReference type="InterPro" id="IPR023058">
    <property type="entry name" value="PPIase_PpiC_CS"/>
</dbReference>
<dbReference type="SUPFAM" id="SSF54534">
    <property type="entry name" value="FKBP-like"/>
    <property type="match status" value="2"/>
</dbReference>
<evidence type="ECO:0000256" key="1">
    <source>
        <dbReference type="ARBA" id="ARBA00022729"/>
    </source>
</evidence>
<comment type="domain">
    <text evidence="7">The PPIase activity resides only in the second parvulin domain. The N-terminal region and the C-terminal tail are necessary and sufficient for the chaperone activity of SurA. The PPIase activity is dispensable for SurA to function as a chaperone. The N-terminal region and the C-terminal tail are also required for porin recognition.</text>
</comment>
<sequence length="484" mass="53193" precursor="true">MSNMHSRFGPHLTGILLGAALSLPMPAMAQSLKMPQPGKPATVVGSPANTPAPAKSNNSPSGITGKLSATLGESTQSAPEIDGIVAIVNSDIITRSELNRQVAQIERQMTRRGVQLPDRLLLRKQVLDRMINDRAQLQLANDTGIRVDDAQVDATMARIAEQNNMSMESFLERLRDDGVSPTRFREEVKNEMTVARLRERDVEARIQVSDAEIQAFLASKTPNGPGNKPEVNWLQFLVKAPQDATGNTLNQAQTKAGAIEKMLKGGSSTADVLKAYPELAIAGTGAMGWQGYDAVPSLFADFLSRSEPNAVSTIRSPNGFHVLKVVERRDGATSLDATPVTQTHARHILIKTGPDISETEAKRRLNFALEQLRNGQATFEDLAKRYSQDGSASKGGDLGWLYPGDTVPEFEREMNQLPVGGTSTVFQSRFGFHIVQVTERRQQAASEERQRQAARQAIRANKAEEAYNEWLRQLRDRTYVDIRL</sequence>
<keyword evidence="11" id="KW-1185">Reference proteome</keyword>
<protein>
    <recommendedName>
        <fullName evidence="7">Chaperone SurA</fullName>
    </recommendedName>
    <alternativeName>
        <fullName evidence="7">Peptidyl-prolyl cis-trans isomerase SurA</fullName>
        <shortName evidence="7">PPIase SurA</shortName>
        <ecNumber evidence="7">5.2.1.8</ecNumber>
    </alternativeName>
    <alternativeName>
        <fullName evidence="7">Rotamase SurA</fullName>
    </alternativeName>
</protein>
<dbReference type="RefSeq" id="WP_256764691.1">
    <property type="nucleotide sequence ID" value="NZ_JANIGO010000003.1"/>
</dbReference>
<evidence type="ECO:0000313" key="11">
    <source>
        <dbReference type="Proteomes" id="UP001204142"/>
    </source>
</evidence>
<gene>
    <name evidence="7" type="primary">surA</name>
    <name evidence="10" type="ORF">NQT62_10710</name>
</gene>
<evidence type="ECO:0000256" key="4">
    <source>
        <dbReference type="ARBA" id="ARBA00023110"/>
    </source>
</evidence>
<feature type="domain" description="PpiC" evidence="9">
    <location>
        <begin position="340"/>
        <end position="439"/>
    </location>
</feature>
<evidence type="ECO:0000256" key="6">
    <source>
        <dbReference type="ARBA" id="ARBA00023235"/>
    </source>
</evidence>
<feature type="region of interest" description="Disordered" evidence="8">
    <location>
        <begin position="31"/>
        <end position="68"/>
    </location>
</feature>
<reference evidence="10 11" key="1">
    <citation type="submission" date="2022-07" db="EMBL/GenBank/DDBJ databases">
        <authorList>
            <person name="Xamxidin M."/>
            <person name="Wu M."/>
        </authorList>
    </citation>
    <scope>NUCLEOTIDE SEQUENCE [LARGE SCALE GENOMIC DNA]</scope>
    <source>
        <strain evidence="10 11">NBRC 111650</strain>
    </source>
</reference>
<dbReference type="Pfam" id="PF09312">
    <property type="entry name" value="SurA_N"/>
    <property type="match status" value="1"/>
</dbReference>
<dbReference type="InterPro" id="IPR000297">
    <property type="entry name" value="PPIase_PpiC"/>
</dbReference>
<dbReference type="Proteomes" id="UP001204142">
    <property type="component" value="Unassembled WGS sequence"/>
</dbReference>
<comment type="caution">
    <text evidence="10">The sequence shown here is derived from an EMBL/GenBank/DDBJ whole genome shotgun (WGS) entry which is preliminary data.</text>
</comment>
<dbReference type="EMBL" id="JANIGO010000003">
    <property type="protein sequence ID" value="MCQ8896901.1"/>
    <property type="molecule type" value="Genomic_DNA"/>
</dbReference>
<proteinExistence type="inferred from homology"/>
<dbReference type="EC" id="5.2.1.8" evidence="7"/>
<dbReference type="Gene3D" id="1.10.4030.10">
    <property type="entry name" value="Porin chaperone SurA, peptide-binding domain"/>
    <property type="match status" value="1"/>
</dbReference>
<evidence type="ECO:0000256" key="5">
    <source>
        <dbReference type="ARBA" id="ARBA00023186"/>
    </source>
</evidence>
<organism evidence="10 11">
    <name type="scientific">Limnobacter humi</name>
    <dbReference type="NCBI Taxonomy" id="1778671"/>
    <lineage>
        <taxon>Bacteria</taxon>
        <taxon>Pseudomonadati</taxon>
        <taxon>Pseudomonadota</taxon>
        <taxon>Betaproteobacteria</taxon>
        <taxon>Burkholderiales</taxon>
        <taxon>Burkholderiaceae</taxon>
        <taxon>Limnobacter</taxon>
    </lineage>
</organism>
<dbReference type="InterPro" id="IPR015391">
    <property type="entry name" value="SurA_N"/>
</dbReference>
<evidence type="ECO:0000313" key="10">
    <source>
        <dbReference type="EMBL" id="MCQ8896901.1"/>
    </source>
</evidence>
<dbReference type="PANTHER" id="PTHR47637">
    <property type="entry name" value="CHAPERONE SURA"/>
    <property type="match status" value="1"/>
</dbReference>
<comment type="function">
    <text evidence="7">Chaperone involved in the correct folding and assembly of outer membrane proteins. Recognizes specific patterns of aromatic residues and the orientation of their side chains, which are found more frequently in integral outer membrane proteins. May act in both early periplasmic and late outer membrane-associated steps of protein maturation.</text>
</comment>
<comment type="subcellular location">
    <subcellularLocation>
        <location evidence="7">Periplasm</location>
    </subcellularLocation>
    <text evidence="7">Is capable of associating with the outer membrane.</text>
</comment>
<dbReference type="HAMAP" id="MF_01183">
    <property type="entry name" value="Chaperone_SurA"/>
    <property type="match status" value="1"/>
</dbReference>
<evidence type="ECO:0000256" key="3">
    <source>
        <dbReference type="ARBA" id="ARBA00022764"/>
    </source>
</evidence>
<evidence type="ECO:0000256" key="7">
    <source>
        <dbReference type="HAMAP-Rule" id="MF_01183"/>
    </source>
</evidence>
<dbReference type="GO" id="GO:0003755">
    <property type="term" value="F:peptidyl-prolyl cis-trans isomerase activity"/>
    <property type="evidence" value="ECO:0007669"/>
    <property type="project" value="UniProtKB-EC"/>
</dbReference>
<comment type="catalytic activity">
    <reaction evidence="7">
        <text>[protein]-peptidylproline (omega=180) = [protein]-peptidylproline (omega=0)</text>
        <dbReference type="Rhea" id="RHEA:16237"/>
        <dbReference type="Rhea" id="RHEA-COMP:10747"/>
        <dbReference type="Rhea" id="RHEA-COMP:10748"/>
        <dbReference type="ChEBI" id="CHEBI:83833"/>
        <dbReference type="ChEBI" id="CHEBI:83834"/>
        <dbReference type="EC" id="5.2.1.8"/>
    </reaction>
</comment>
<dbReference type="InterPro" id="IPR027304">
    <property type="entry name" value="Trigger_fact/SurA_dom_sf"/>
</dbReference>
<name>A0ABT1WIP0_9BURK</name>
<accession>A0ABT1WIP0</accession>
<dbReference type="PROSITE" id="PS01096">
    <property type="entry name" value="PPIC_PPIASE_1"/>
    <property type="match status" value="1"/>
</dbReference>
<dbReference type="PROSITE" id="PS50198">
    <property type="entry name" value="PPIC_PPIASE_2"/>
    <property type="match status" value="1"/>
</dbReference>
<feature type="chain" id="PRO_5044938897" description="Chaperone SurA" evidence="7">
    <location>
        <begin position="30"/>
        <end position="484"/>
    </location>
</feature>
<dbReference type="PANTHER" id="PTHR47637:SF1">
    <property type="entry name" value="CHAPERONE SURA"/>
    <property type="match status" value="1"/>
</dbReference>
<keyword evidence="2 7" id="KW-0677">Repeat</keyword>
<keyword evidence="6 7" id="KW-0413">Isomerase</keyword>
<dbReference type="Pfam" id="PF13616">
    <property type="entry name" value="Rotamase_3"/>
    <property type="match status" value="2"/>
</dbReference>
<dbReference type="Gene3D" id="3.10.50.40">
    <property type="match status" value="2"/>
</dbReference>
<keyword evidence="5 7" id="KW-0143">Chaperone</keyword>
<dbReference type="InterPro" id="IPR050280">
    <property type="entry name" value="OMP_Chaperone_SurA"/>
</dbReference>
<feature type="signal peptide" evidence="7">
    <location>
        <begin position="1"/>
        <end position="29"/>
    </location>
</feature>
<evidence type="ECO:0000256" key="8">
    <source>
        <dbReference type="SAM" id="MobiDB-lite"/>
    </source>
</evidence>
<dbReference type="InterPro" id="IPR046357">
    <property type="entry name" value="PPIase_dom_sf"/>
</dbReference>
<keyword evidence="4 7" id="KW-0697">Rotamase</keyword>
<dbReference type="InterPro" id="IPR023034">
    <property type="entry name" value="PPIase_SurA"/>
</dbReference>
<keyword evidence="1 7" id="KW-0732">Signal</keyword>
<dbReference type="SUPFAM" id="SSF109998">
    <property type="entry name" value="Triger factor/SurA peptide-binding domain-like"/>
    <property type="match status" value="1"/>
</dbReference>
<keyword evidence="3 7" id="KW-0574">Periplasm</keyword>
<evidence type="ECO:0000256" key="2">
    <source>
        <dbReference type="ARBA" id="ARBA00022737"/>
    </source>
</evidence>